<dbReference type="InterPro" id="IPR018497">
    <property type="entry name" value="Peptidase_M13_C"/>
</dbReference>
<evidence type="ECO:0000313" key="10">
    <source>
        <dbReference type="EMBL" id="KAG2201813.1"/>
    </source>
</evidence>
<gene>
    <name evidence="10" type="ORF">INT47_004370</name>
</gene>
<reference evidence="10" key="1">
    <citation type="submission" date="2020-12" db="EMBL/GenBank/DDBJ databases">
        <title>Metabolic potential, ecology and presence of endohyphal bacteria is reflected in genomic diversity of Mucoromycotina.</title>
        <authorList>
            <person name="Muszewska A."/>
            <person name="Okrasinska A."/>
            <person name="Steczkiewicz K."/>
            <person name="Drgas O."/>
            <person name="Orlowska M."/>
            <person name="Perlinska-Lenart U."/>
            <person name="Aleksandrzak-Piekarczyk T."/>
            <person name="Szatraj K."/>
            <person name="Zielenkiewicz U."/>
            <person name="Pilsyk S."/>
            <person name="Malc E."/>
            <person name="Mieczkowski P."/>
            <person name="Kruszewska J.S."/>
            <person name="Biernat P."/>
            <person name="Pawlowska J."/>
        </authorList>
    </citation>
    <scope>NUCLEOTIDE SEQUENCE</scope>
    <source>
        <strain evidence="10">WA0000017839</strain>
    </source>
</reference>
<dbReference type="InterPro" id="IPR000718">
    <property type="entry name" value="Peptidase_M13"/>
</dbReference>
<evidence type="ECO:0000256" key="6">
    <source>
        <dbReference type="ARBA" id="ARBA00022833"/>
    </source>
</evidence>
<accession>A0A8H7R036</accession>
<dbReference type="PANTHER" id="PTHR11733:SF167">
    <property type="entry name" value="FI17812P1-RELATED"/>
    <property type="match status" value="1"/>
</dbReference>
<dbReference type="Pfam" id="PF01431">
    <property type="entry name" value="Peptidase_M13"/>
    <property type="match status" value="1"/>
</dbReference>
<keyword evidence="11" id="KW-1185">Reference proteome</keyword>
<feature type="domain" description="Peptidase M13 N-terminal" evidence="9">
    <location>
        <begin position="41"/>
        <end position="482"/>
    </location>
</feature>
<keyword evidence="3" id="KW-0645">Protease</keyword>
<evidence type="ECO:0000313" key="11">
    <source>
        <dbReference type="Proteomes" id="UP000603453"/>
    </source>
</evidence>
<dbReference type="GO" id="GO:0046872">
    <property type="term" value="F:metal ion binding"/>
    <property type="evidence" value="ECO:0007669"/>
    <property type="project" value="UniProtKB-KW"/>
</dbReference>
<dbReference type="PANTHER" id="PTHR11733">
    <property type="entry name" value="ZINC METALLOPROTEASE FAMILY M13 NEPRILYSIN-RELATED"/>
    <property type="match status" value="1"/>
</dbReference>
<comment type="caution">
    <text evidence="10">The sequence shown here is derived from an EMBL/GenBank/DDBJ whole genome shotgun (WGS) entry which is preliminary data.</text>
</comment>
<evidence type="ECO:0000256" key="1">
    <source>
        <dbReference type="ARBA" id="ARBA00001947"/>
    </source>
</evidence>
<keyword evidence="5" id="KW-0378">Hydrolase</keyword>
<evidence type="ECO:0000256" key="2">
    <source>
        <dbReference type="ARBA" id="ARBA00007357"/>
    </source>
</evidence>
<keyword evidence="7" id="KW-0482">Metalloprotease</keyword>
<keyword evidence="4" id="KW-0479">Metal-binding</keyword>
<organism evidence="10 11">
    <name type="scientific">Mucor saturninus</name>
    <dbReference type="NCBI Taxonomy" id="64648"/>
    <lineage>
        <taxon>Eukaryota</taxon>
        <taxon>Fungi</taxon>
        <taxon>Fungi incertae sedis</taxon>
        <taxon>Mucoromycota</taxon>
        <taxon>Mucoromycotina</taxon>
        <taxon>Mucoromycetes</taxon>
        <taxon>Mucorales</taxon>
        <taxon>Mucorineae</taxon>
        <taxon>Mucoraceae</taxon>
        <taxon>Mucor</taxon>
    </lineage>
</organism>
<dbReference type="Pfam" id="PF05649">
    <property type="entry name" value="Peptidase_M13_N"/>
    <property type="match status" value="1"/>
</dbReference>
<dbReference type="EMBL" id="JAEPRD010000067">
    <property type="protein sequence ID" value="KAG2201813.1"/>
    <property type="molecule type" value="Genomic_DNA"/>
</dbReference>
<dbReference type="InterPro" id="IPR008753">
    <property type="entry name" value="Peptidase_M13_N"/>
</dbReference>
<dbReference type="CDD" id="cd08662">
    <property type="entry name" value="M13"/>
    <property type="match status" value="1"/>
</dbReference>
<evidence type="ECO:0000256" key="5">
    <source>
        <dbReference type="ARBA" id="ARBA00022801"/>
    </source>
</evidence>
<sequence length="758" mass="85223">MNSLTRHSANLMARAGGICTTQTCKDAATSILHDLDVNVDPCSDFYQYTCGGWIKDSNIPASESSVGTFNNLRNDNIDGLRDILESSYEDLLAGVQSLGKSDDAFINPSQVEKDRANFNKIKAYYESCMDETTIDSLGPTPIFPSIHALIDTLGFPENEDGRFTTDHVRQLTEALIYLGKEGVDSLITFGVAVDDINPDQYSISVTQPSLGLPSREYYDQPEMLTNYRNGLISILSSVLGNPRDNSATEELRRIRLSENKLSALGQVEIENMVDRFIDFESRLAKITLPNDEFQNPLTLYNPMPISELHQRYPVVNWIKLFRSFLPEETSLPEHVIVVVPRFLQDLTDWLANSVNSDDGVTTQNIREFFIIKTILSNIQNVDKATRELYRNMNSKISSGTTEPPPRSRSCISQTSNTFGQLLGRYFVMKNFGGERQREQVGKFMDNIKSSWSSRLQNVDWLDSDTRTRALDKVSKLNHKEAYSIVTPDDRSPASLEEYYATIQVNPRDFFSNQKSALGWSLGKEWEQIGQAVDKNTWYMNPHEVNAYYTPTFNEIVVPAGILQSPFYNSDLPQYLNYGGIGVVIGHEITHAFDNSGRLYDGDGRLNTWWSNDTTQAFEEKSQCFINQYGKFTVDGPDSSKLNVNGKMTLGENLADNGGVNAALMSMRKSLTERPENNLALPGLENLSPEQLFFINFGRVWCSDMRPEMAVQRVRSDVHSPAKVRVNAAVQNSPEFANAFQCGGPGLKDMNPVDKCTIW</sequence>
<proteinExistence type="inferred from homology"/>
<name>A0A8H7R036_9FUNG</name>
<evidence type="ECO:0008006" key="12">
    <source>
        <dbReference type="Google" id="ProtNLM"/>
    </source>
</evidence>
<dbReference type="InterPro" id="IPR024079">
    <property type="entry name" value="MetalloPept_cat_dom_sf"/>
</dbReference>
<dbReference type="Proteomes" id="UP000603453">
    <property type="component" value="Unassembled WGS sequence"/>
</dbReference>
<feature type="domain" description="Peptidase M13 C-terminal" evidence="8">
    <location>
        <begin position="545"/>
        <end position="742"/>
    </location>
</feature>
<evidence type="ECO:0000259" key="8">
    <source>
        <dbReference type="Pfam" id="PF01431"/>
    </source>
</evidence>
<evidence type="ECO:0000256" key="4">
    <source>
        <dbReference type="ARBA" id="ARBA00022723"/>
    </source>
</evidence>
<evidence type="ECO:0000256" key="7">
    <source>
        <dbReference type="ARBA" id="ARBA00023049"/>
    </source>
</evidence>
<keyword evidence="6" id="KW-0862">Zinc</keyword>
<comment type="cofactor">
    <cofactor evidence="1">
        <name>Zn(2+)</name>
        <dbReference type="ChEBI" id="CHEBI:29105"/>
    </cofactor>
</comment>
<dbReference type="PROSITE" id="PS51885">
    <property type="entry name" value="NEPRILYSIN"/>
    <property type="match status" value="1"/>
</dbReference>
<evidence type="ECO:0000256" key="3">
    <source>
        <dbReference type="ARBA" id="ARBA00022670"/>
    </source>
</evidence>
<dbReference type="SUPFAM" id="SSF55486">
    <property type="entry name" value="Metalloproteases ('zincins'), catalytic domain"/>
    <property type="match status" value="1"/>
</dbReference>
<dbReference type="InterPro" id="IPR042089">
    <property type="entry name" value="Peptidase_M13_dom_2"/>
</dbReference>
<dbReference type="GO" id="GO:0016485">
    <property type="term" value="P:protein processing"/>
    <property type="evidence" value="ECO:0007669"/>
    <property type="project" value="TreeGrafter"/>
</dbReference>
<dbReference type="Gene3D" id="1.10.1380.10">
    <property type="entry name" value="Neutral endopeptidase , domain2"/>
    <property type="match status" value="1"/>
</dbReference>
<dbReference type="GO" id="GO:0005886">
    <property type="term" value="C:plasma membrane"/>
    <property type="evidence" value="ECO:0007669"/>
    <property type="project" value="TreeGrafter"/>
</dbReference>
<dbReference type="AlphaFoldDB" id="A0A8H7R036"/>
<dbReference type="OrthoDB" id="6475849at2759"/>
<dbReference type="Gene3D" id="3.40.390.10">
    <property type="entry name" value="Collagenase (Catalytic Domain)"/>
    <property type="match status" value="1"/>
</dbReference>
<evidence type="ECO:0000259" key="9">
    <source>
        <dbReference type="Pfam" id="PF05649"/>
    </source>
</evidence>
<protein>
    <recommendedName>
        <fullName evidence="12">Zincin</fullName>
    </recommendedName>
</protein>
<comment type="similarity">
    <text evidence="2">Belongs to the peptidase M13 family.</text>
</comment>
<dbReference type="GO" id="GO:0004222">
    <property type="term" value="F:metalloendopeptidase activity"/>
    <property type="evidence" value="ECO:0007669"/>
    <property type="project" value="InterPro"/>
</dbReference>
<dbReference type="PRINTS" id="PR00786">
    <property type="entry name" value="NEPRILYSIN"/>
</dbReference>